<name>C6HNG7_AJECH</name>
<evidence type="ECO:0000313" key="1">
    <source>
        <dbReference type="EMBL" id="EER38013.1"/>
    </source>
</evidence>
<dbReference type="OrthoDB" id="10447578at2759"/>
<evidence type="ECO:0000313" key="2">
    <source>
        <dbReference type="Proteomes" id="UP000002624"/>
    </source>
</evidence>
<gene>
    <name evidence="1" type="ORF">HCDG_07748</name>
</gene>
<sequence length="165" mass="17812">MEAGVILERQSTADWGARPGPFEDGIYHAKSTSLSSRPPATVAPGQLAIRGRSVRDPHSNTLLLLKGVIFVGQAGSQARSRTDQQNIPEWSLNSLKLEITSIFLQEKDTSIYLFIIRTQNSSLATSTSTWAKQESSNKSPASALGNWSTHHAIVAAASLPLQTIT</sequence>
<organism evidence="1 2">
    <name type="scientific">Ajellomyces capsulatus (strain H143)</name>
    <name type="common">Darling's disease fungus</name>
    <name type="synonym">Histoplasma capsulatum</name>
    <dbReference type="NCBI Taxonomy" id="544712"/>
    <lineage>
        <taxon>Eukaryota</taxon>
        <taxon>Fungi</taxon>
        <taxon>Dikarya</taxon>
        <taxon>Ascomycota</taxon>
        <taxon>Pezizomycotina</taxon>
        <taxon>Eurotiomycetes</taxon>
        <taxon>Eurotiomycetidae</taxon>
        <taxon>Onygenales</taxon>
        <taxon>Ajellomycetaceae</taxon>
        <taxon>Histoplasma</taxon>
    </lineage>
</organism>
<dbReference type="EMBL" id="GG692432">
    <property type="protein sequence ID" value="EER38013.1"/>
    <property type="molecule type" value="Genomic_DNA"/>
</dbReference>
<dbReference type="VEuPathDB" id="FungiDB:HCDG_07748"/>
<dbReference type="AlphaFoldDB" id="C6HNG7"/>
<dbReference type="Proteomes" id="UP000002624">
    <property type="component" value="Unassembled WGS sequence"/>
</dbReference>
<reference evidence="2" key="1">
    <citation type="submission" date="2009-05" db="EMBL/GenBank/DDBJ databases">
        <title>The genome sequence of Ajellomyces capsulatus strain H143.</title>
        <authorList>
            <person name="Champion M."/>
            <person name="Cuomo C.A."/>
            <person name="Ma L.-J."/>
            <person name="Henn M.R."/>
            <person name="Sil A."/>
            <person name="Goldman B."/>
            <person name="Young S.K."/>
            <person name="Kodira C.D."/>
            <person name="Zeng Q."/>
            <person name="Koehrsen M."/>
            <person name="Alvarado L."/>
            <person name="Berlin A.M."/>
            <person name="Borenstein D."/>
            <person name="Chen Z."/>
            <person name="Engels R."/>
            <person name="Freedman E."/>
            <person name="Gellesch M."/>
            <person name="Goldberg J."/>
            <person name="Griggs A."/>
            <person name="Gujja S."/>
            <person name="Heiman D.I."/>
            <person name="Hepburn T.A."/>
            <person name="Howarth C."/>
            <person name="Jen D."/>
            <person name="Larson L."/>
            <person name="Lewis B."/>
            <person name="Mehta T."/>
            <person name="Park D."/>
            <person name="Pearson M."/>
            <person name="Roberts A."/>
            <person name="Saif S."/>
            <person name="Shea T.D."/>
            <person name="Shenoy N."/>
            <person name="Sisk P."/>
            <person name="Stolte C."/>
            <person name="Sykes S."/>
            <person name="Walk T."/>
            <person name="White J."/>
            <person name="Yandava C."/>
            <person name="Klein B."/>
            <person name="McEwen J.G."/>
            <person name="Puccia R."/>
            <person name="Goldman G.H."/>
            <person name="Felipe M.S."/>
            <person name="Nino-Vega G."/>
            <person name="San-Blas G."/>
            <person name="Taylor J.W."/>
            <person name="Mendoza L."/>
            <person name="Galagan J.E."/>
            <person name="Nusbaum C."/>
            <person name="Birren B.W."/>
        </authorList>
    </citation>
    <scope>NUCLEOTIDE SEQUENCE [LARGE SCALE GENOMIC DNA]</scope>
    <source>
        <strain evidence="2">H143</strain>
    </source>
</reference>
<proteinExistence type="predicted"/>
<dbReference type="OMA" id="WAKQESS"/>
<protein>
    <submittedName>
        <fullName evidence="1">Uncharacterized protein</fullName>
    </submittedName>
</protein>
<accession>C6HNG7</accession>
<dbReference type="HOGENOM" id="CLU_1610281_0_0_1"/>